<name>A0ABT9HT14_9SPHN</name>
<dbReference type="EMBL" id="JAVAIM010000001">
    <property type="protein sequence ID" value="MDP4575808.1"/>
    <property type="molecule type" value="Genomic_DNA"/>
</dbReference>
<feature type="transmembrane region" description="Helical" evidence="8">
    <location>
        <begin position="267"/>
        <end position="285"/>
    </location>
</feature>
<sequence>MASIAGDIDMAPRARPAWRSDALVLLAIVATALVARLPWFGFPIAGYDEQLYSLIGQAITQGALPFVDVWDRKPIGLFALFAAAHALGGSGPEAYQALALLFTVGGGWLTAVLARPLVDRATAAGSGMLYVLLMSVYGSASGQSEAFHVPLMLAMAVLVSDPAHPNAIRRALVAMLIGGLALQVKYTVAPQCAMFGLWALWGQYRRGASKARLVVLGAAFLALGLLPTTLVALYYALAGHWDGFFFANFLSFFDRAPSGAGRLHKDLLVGLVPLAVLAGGGLYAATRLTPPRDSPHYAYIALWFVACLATAFLPGTVYRYYFAALVPASVLLALPLLDRTGPARWGPLALVVAGAFALVGPLSLLDEVRQRAADYDRFAATVAQSSENSDACIFVFDGPSSLYRLADSCLPSRFVYPDHLNNALERDALGISQEGEVARILATRPPVIVTADTPLTPQNEEAKALVLGYIDRNYSELAEIEIGDRTIRAWELRR</sequence>
<keyword evidence="5 8" id="KW-0812">Transmembrane</keyword>
<evidence type="ECO:0000256" key="8">
    <source>
        <dbReference type="SAM" id="Phobius"/>
    </source>
</evidence>
<keyword evidence="7 8" id="KW-0472">Membrane</keyword>
<reference evidence="10 11" key="1">
    <citation type="submission" date="2023-08" db="EMBL/GenBank/DDBJ databases">
        <title>genomic of G39.</title>
        <authorList>
            <person name="Wang Y."/>
        </authorList>
    </citation>
    <scope>NUCLEOTIDE SEQUENCE [LARGE SCALE GENOMIC DNA]</scope>
    <source>
        <strain evidence="10 11">G39</strain>
    </source>
</reference>
<evidence type="ECO:0000256" key="3">
    <source>
        <dbReference type="ARBA" id="ARBA00022676"/>
    </source>
</evidence>
<dbReference type="PANTHER" id="PTHR33908">
    <property type="entry name" value="MANNOSYLTRANSFERASE YKCB-RELATED"/>
    <property type="match status" value="1"/>
</dbReference>
<evidence type="ECO:0000313" key="10">
    <source>
        <dbReference type="EMBL" id="MDP4575808.1"/>
    </source>
</evidence>
<feature type="transmembrane region" description="Helical" evidence="8">
    <location>
        <begin position="213"/>
        <end position="237"/>
    </location>
</feature>
<dbReference type="RefSeq" id="WP_305933054.1">
    <property type="nucleotide sequence ID" value="NZ_JAVAIM010000001.1"/>
</dbReference>
<comment type="subcellular location">
    <subcellularLocation>
        <location evidence="1">Cell membrane</location>
        <topology evidence="1">Multi-pass membrane protein</topology>
    </subcellularLocation>
</comment>
<dbReference type="InterPro" id="IPR038731">
    <property type="entry name" value="RgtA/B/C-like"/>
</dbReference>
<comment type="caution">
    <text evidence="10">The sequence shown here is derived from an EMBL/GenBank/DDBJ whole genome shotgun (WGS) entry which is preliminary data.</text>
</comment>
<dbReference type="GO" id="GO:0016757">
    <property type="term" value="F:glycosyltransferase activity"/>
    <property type="evidence" value="ECO:0007669"/>
    <property type="project" value="UniProtKB-KW"/>
</dbReference>
<accession>A0ABT9HT14</accession>
<keyword evidence="6 8" id="KW-1133">Transmembrane helix</keyword>
<keyword evidence="11" id="KW-1185">Reference proteome</keyword>
<dbReference type="InterPro" id="IPR050297">
    <property type="entry name" value="LipidA_mod_glycosyltrf_83"/>
</dbReference>
<feature type="transmembrane region" description="Helical" evidence="8">
    <location>
        <begin position="94"/>
        <end position="114"/>
    </location>
</feature>
<gene>
    <name evidence="10" type="ORF">Q9K02_11710</name>
</gene>
<keyword evidence="3 10" id="KW-0328">Glycosyltransferase</keyword>
<evidence type="ECO:0000259" key="9">
    <source>
        <dbReference type="Pfam" id="PF13231"/>
    </source>
</evidence>
<evidence type="ECO:0000256" key="5">
    <source>
        <dbReference type="ARBA" id="ARBA00022692"/>
    </source>
</evidence>
<evidence type="ECO:0000256" key="1">
    <source>
        <dbReference type="ARBA" id="ARBA00004651"/>
    </source>
</evidence>
<keyword evidence="4 10" id="KW-0808">Transferase</keyword>
<evidence type="ECO:0000256" key="2">
    <source>
        <dbReference type="ARBA" id="ARBA00022475"/>
    </source>
</evidence>
<proteinExistence type="predicted"/>
<evidence type="ECO:0000256" key="7">
    <source>
        <dbReference type="ARBA" id="ARBA00023136"/>
    </source>
</evidence>
<feature type="transmembrane region" description="Helical" evidence="8">
    <location>
        <begin position="121"/>
        <end position="140"/>
    </location>
</feature>
<feature type="transmembrane region" description="Helical" evidence="8">
    <location>
        <begin position="22"/>
        <end position="42"/>
    </location>
</feature>
<protein>
    <submittedName>
        <fullName evidence="10">Glycosyltransferase family 39 protein</fullName>
        <ecNumber evidence="10">2.4.-.-</ecNumber>
    </submittedName>
</protein>
<organism evidence="10 11">
    <name type="scientific">Qipengyuania profundimaris</name>
    <dbReference type="NCBI Taxonomy" id="3067652"/>
    <lineage>
        <taxon>Bacteria</taxon>
        <taxon>Pseudomonadati</taxon>
        <taxon>Pseudomonadota</taxon>
        <taxon>Alphaproteobacteria</taxon>
        <taxon>Sphingomonadales</taxon>
        <taxon>Erythrobacteraceae</taxon>
        <taxon>Qipengyuania</taxon>
    </lineage>
</organism>
<evidence type="ECO:0000313" key="11">
    <source>
        <dbReference type="Proteomes" id="UP001240639"/>
    </source>
</evidence>
<feature type="transmembrane region" description="Helical" evidence="8">
    <location>
        <begin position="297"/>
        <end position="314"/>
    </location>
</feature>
<keyword evidence="2" id="KW-1003">Cell membrane</keyword>
<dbReference type="PANTHER" id="PTHR33908:SF3">
    <property type="entry name" value="UNDECAPRENYL PHOSPHATE-ALPHA-4-AMINO-4-DEOXY-L-ARABINOSE ARABINOSYL TRANSFERASE"/>
    <property type="match status" value="1"/>
</dbReference>
<feature type="domain" description="Glycosyltransferase RgtA/B/C/D-like" evidence="9">
    <location>
        <begin position="73"/>
        <end position="225"/>
    </location>
</feature>
<dbReference type="EC" id="2.4.-.-" evidence="10"/>
<evidence type="ECO:0000256" key="6">
    <source>
        <dbReference type="ARBA" id="ARBA00022989"/>
    </source>
</evidence>
<feature type="transmembrane region" description="Helical" evidence="8">
    <location>
        <begin position="345"/>
        <end position="365"/>
    </location>
</feature>
<feature type="transmembrane region" description="Helical" evidence="8">
    <location>
        <begin position="171"/>
        <end position="201"/>
    </location>
</feature>
<dbReference type="Pfam" id="PF13231">
    <property type="entry name" value="PMT_2"/>
    <property type="match status" value="1"/>
</dbReference>
<dbReference type="Proteomes" id="UP001240639">
    <property type="component" value="Unassembled WGS sequence"/>
</dbReference>
<evidence type="ECO:0000256" key="4">
    <source>
        <dbReference type="ARBA" id="ARBA00022679"/>
    </source>
</evidence>